<dbReference type="OMA" id="FVDSKCE"/>
<dbReference type="NCBIfam" id="TIGR01640">
    <property type="entry name" value="F_box_assoc_1"/>
    <property type="match status" value="1"/>
</dbReference>
<dbReference type="InterPro" id="IPR036047">
    <property type="entry name" value="F-box-like_dom_sf"/>
</dbReference>
<dbReference type="Gramene" id="QL08p020037:mrna">
    <property type="protein sequence ID" value="QL08p020037:mrna:CDS:3"/>
    <property type="gene ID" value="QL08p020037"/>
</dbReference>
<dbReference type="Gene3D" id="1.20.1280.50">
    <property type="match status" value="1"/>
</dbReference>
<protein>
    <recommendedName>
        <fullName evidence="1">F-box domain-containing protein</fullName>
    </recommendedName>
</protein>
<dbReference type="InterPro" id="IPR050796">
    <property type="entry name" value="SCF_F-box_component"/>
</dbReference>
<accession>A0A7N2MAD4</accession>
<organism evidence="2 3">
    <name type="scientific">Quercus lobata</name>
    <name type="common">Valley oak</name>
    <dbReference type="NCBI Taxonomy" id="97700"/>
    <lineage>
        <taxon>Eukaryota</taxon>
        <taxon>Viridiplantae</taxon>
        <taxon>Streptophyta</taxon>
        <taxon>Embryophyta</taxon>
        <taxon>Tracheophyta</taxon>
        <taxon>Spermatophyta</taxon>
        <taxon>Magnoliopsida</taxon>
        <taxon>eudicotyledons</taxon>
        <taxon>Gunneridae</taxon>
        <taxon>Pentapetalae</taxon>
        <taxon>rosids</taxon>
        <taxon>fabids</taxon>
        <taxon>Fagales</taxon>
        <taxon>Fagaceae</taxon>
        <taxon>Quercus</taxon>
    </lineage>
</organism>
<dbReference type="SUPFAM" id="SSF81383">
    <property type="entry name" value="F-box domain"/>
    <property type="match status" value="1"/>
</dbReference>
<proteinExistence type="predicted"/>
<dbReference type="SMART" id="SM00256">
    <property type="entry name" value="FBOX"/>
    <property type="match status" value="1"/>
</dbReference>
<dbReference type="InterPro" id="IPR017451">
    <property type="entry name" value="F-box-assoc_interact_dom"/>
</dbReference>
<dbReference type="Pfam" id="PF08268">
    <property type="entry name" value="FBA_3"/>
    <property type="match status" value="1"/>
</dbReference>
<name>A0A7N2MAD4_QUELO</name>
<reference evidence="2" key="2">
    <citation type="submission" date="2021-01" db="UniProtKB">
        <authorList>
            <consortium name="EnsemblPlants"/>
        </authorList>
    </citation>
    <scope>IDENTIFICATION</scope>
</reference>
<dbReference type="FunCoup" id="A0A7N2MAD4">
    <property type="interactions" value="43"/>
</dbReference>
<dbReference type="InParanoid" id="A0A7N2MAD4"/>
<evidence type="ECO:0000259" key="1">
    <source>
        <dbReference type="PROSITE" id="PS50181"/>
    </source>
</evidence>
<reference evidence="2 3" key="1">
    <citation type="journal article" date="2016" name="G3 (Bethesda)">
        <title>First Draft Assembly and Annotation of the Genome of a California Endemic Oak Quercus lobata Nee (Fagaceae).</title>
        <authorList>
            <person name="Sork V.L."/>
            <person name="Fitz-Gibbon S.T."/>
            <person name="Puiu D."/>
            <person name="Crepeau M."/>
            <person name="Gugger P.F."/>
            <person name="Sherman R."/>
            <person name="Stevens K."/>
            <person name="Langley C.H."/>
            <person name="Pellegrini M."/>
            <person name="Salzberg S.L."/>
        </authorList>
    </citation>
    <scope>NUCLEOTIDE SEQUENCE [LARGE SCALE GENOMIC DNA]</scope>
    <source>
        <strain evidence="2 3">cv. SW786</strain>
    </source>
</reference>
<dbReference type="EMBL" id="LRBV02000008">
    <property type="status" value="NOT_ANNOTATED_CDS"/>
    <property type="molecule type" value="Genomic_DNA"/>
</dbReference>
<dbReference type="CDD" id="cd22157">
    <property type="entry name" value="F-box_AtFBW1-like"/>
    <property type="match status" value="1"/>
</dbReference>
<feature type="domain" description="F-box" evidence="1">
    <location>
        <begin position="17"/>
        <end position="62"/>
    </location>
</feature>
<dbReference type="Proteomes" id="UP000594261">
    <property type="component" value="Chromosome 8"/>
</dbReference>
<sequence>MSDYLPPKVCKSLLPKEAMWDSLPLEILTHVLIRLPVKSIVTCTSVCKTWKSLIQNPTFISMHLHQSSNNNNHPLLLFRQTTDQHEKEHYALHWDDNENFYEHTRFGFPFHDRSPCEIYRVVGTCNGLICLADDFYIDYYKFILWNPCVRKFVELPQPNITFHTHGGHDASVGFGFDSKTNDYKVVRFLTSLDKDDWDST</sequence>
<evidence type="ECO:0000313" key="3">
    <source>
        <dbReference type="Proteomes" id="UP000594261"/>
    </source>
</evidence>
<dbReference type="AlphaFoldDB" id="A0A7N2MAD4"/>
<dbReference type="PROSITE" id="PS50181">
    <property type="entry name" value="FBOX"/>
    <property type="match status" value="1"/>
</dbReference>
<dbReference type="PANTHER" id="PTHR31672">
    <property type="entry name" value="BNACNNG10540D PROTEIN"/>
    <property type="match status" value="1"/>
</dbReference>
<dbReference type="InterPro" id="IPR013187">
    <property type="entry name" value="F-box-assoc_dom_typ3"/>
</dbReference>
<keyword evidence="3" id="KW-1185">Reference proteome</keyword>
<dbReference type="Pfam" id="PF00646">
    <property type="entry name" value="F-box"/>
    <property type="match status" value="1"/>
</dbReference>
<dbReference type="PANTHER" id="PTHR31672:SF13">
    <property type="entry name" value="F-BOX PROTEIN CPR30-LIKE"/>
    <property type="match status" value="1"/>
</dbReference>
<dbReference type="EnsemblPlants" id="QL08p020037:mrna">
    <property type="protein sequence ID" value="QL08p020037:mrna:CDS:3"/>
    <property type="gene ID" value="QL08p020037"/>
</dbReference>
<dbReference type="InterPro" id="IPR001810">
    <property type="entry name" value="F-box_dom"/>
</dbReference>
<evidence type="ECO:0000313" key="2">
    <source>
        <dbReference type="EnsemblPlants" id="QL08p020037:mrna:CDS:3"/>
    </source>
</evidence>